<name>A0A4Y9VSN1_9PROT</name>
<dbReference type="RefSeq" id="WP_135276923.1">
    <property type="nucleotide sequence ID" value="NZ_PQVH01000007.1"/>
</dbReference>
<protein>
    <submittedName>
        <fullName evidence="2">Uncharacterized protein</fullName>
    </submittedName>
</protein>
<organism evidence="2 3">
    <name type="scientific">Methylotenera oryzisoli</name>
    <dbReference type="NCBI Taxonomy" id="2080758"/>
    <lineage>
        <taxon>Bacteria</taxon>
        <taxon>Pseudomonadati</taxon>
        <taxon>Pseudomonadota</taxon>
        <taxon>Betaproteobacteria</taxon>
        <taxon>Nitrosomonadales</taxon>
        <taxon>Methylophilaceae</taxon>
        <taxon>Methylotenera</taxon>
    </lineage>
</organism>
<evidence type="ECO:0000256" key="1">
    <source>
        <dbReference type="SAM" id="Phobius"/>
    </source>
</evidence>
<keyword evidence="1" id="KW-1133">Transmembrane helix</keyword>
<keyword evidence="3" id="KW-1185">Reference proteome</keyword>
<dbReference type="AlphaFoldDB" id="A0A4Y9VSN1"/>
<dbReference type="Proteomes" id="UP000297706">
    <property type="component" value="Unassembled WGS sequence"/>
</dbReference>
<feature type="transmembrane region" description="Helical" evidence="1">
    <location>
        <begin position="58"/>
        <end position="76"/>
    </location>
</feature>
<proteinExistence type="predicted"/>
<sequence>MTALIIFGSTFILVFALGFQSLNVNNGHYKAAFFTSFAIALSNLVLFKTVPQAGAMEIAAYLTSGPFAIIASMWAHKRWVKK</sequence>
<dbReference type="EMBL" id="PQVH01000007">
    <property type="protein sequence ID" value="TFW72073.1"/>
    <property type="molecule type" value="Genomic_DNA"/>
</dbReference>
<gene>
    <name evidence="2" type="ORF">C3Y98_04530</name>
</gene>
<accession>A0A4Y9VSN1</accession>
<keyword evidence="1" id="KW-0812">Transmembrane</keyword>
<dbReference type="OrthoDB" id="8563717at2"/>
<keyword evidence="1" id="KW-0472">Membrane</keyword>
<evidence type="ECO:0000313" key="2">
    <source>
        <dbReference type="EMBL" id="TFW72073.1"/>
    </source>
</evidence>
<comment type="caution">
    <text evidence="2">The sequence shown here is derived from an EMBL/GenBank/DDBJ whole genome shotgun (WGS) entry which is preliminary data.</text>
</comment>
<reference evidence="2 3" key="1">
    <citation type="submission" date="2018-02" db="EMBL/GenBank/DDBJ databases">
        <title>A novel lanthanide dependent methylotroph, Methylotenera sp. La3113.</title>
        <authorList>
            <person name="Lv H."/>
            <person name="Tani A."/>
        </authorList>
    </citation>
    <scope>NUCLEOTIDE SEQUENCE [LARGE SCALE GENOMIC DNA]</scope>
    <source>
        <strain evidence="2 3">La3113</strain>
    </source>
</reference>
<evidence type="ECO:0000313" key="3">
    <source>
        <dbReference type="Proteomes" id="UP000297706"/>
    </source>
</evidence>